<dbReference type="GeneID" id="20198588"/>
<proteinExistence type="predicted"/>
<keyword evidence="4" id="KW-1185">Reference proteome</keyword>
<dbReference type="EMBL" id="KB096324">
    <property type="protein sequence ID" value="ESO06009.1"/>
    <property type="molecule type" value="Genomic_DNA"/>
</dbReference>
<dbReference type="HOGENOM" id="CLU_1505081_0_0_1"/>
<dbReference type="Pfam" id="PF12762">
    <property type="entry name" value="DDE_Tnp_IS1595"/>
    <property type="match status" value="1"/>
</dbReference>
<dbReference type="OrthoDB" id="6140998at2759"/>
<evidence type="ECO:0000259" key="1">
    <source>
        <dbReference type="Pfam" id="PF12762"/>
    </source>
</evidence>
<organism evidence="3 4">
    <name type="scientific">Helobdella robusta</name>
    <name type="common">Californian leech</name>
    <dbReference type="NCBI Taxonomy" id="6412"/>
    <lineage>
        <taxon>Eukaryota</taxon>
        <taxon>Metazoa</taxon>
        <taxon>Spiralia</taxon>
        <taxon>Lophotrochozoa</taxon>
        <taxon>Annelida</taxon>
        <taxon>Clitellata</taxon>
        <taxon>Hirudinea</taxon>
        <taxon>Rhynchobdellida</taxon>
        <taxon>Glossiphoniidae</taxon>
        <taxon>Helobdella</taxon>
    </lineage>
</organism>
<sequence length="199" mass="23174">MAAIYPSVSGISSMQLNALSVKKEDCISWCQEHGMLAQFRILQHSIVDWFNFLRELCSSWMAAQRMQIGGPGDIVQIDESTTKWPDEWRAFNAIGNISYQYDTVNHSRKFKAPSSVHTNKVENLWRCAKDKFKGLKETCDNHLSSYLDEFMWHRSIARKKDKFERTLTLMKTFLSQQRNNFTTCIVFSGDEKNINKYPL</sequence>
<dbReference type="InParanoid" id="T1EPT8"/>
<dbReference type="InterPro" id="IPR053164">
    <property type="entry name" value="IS1016-like_transposase"/>
</dbReference>
<dbReference type="InterPro" id="IPR024445">
    <property type="entry name" value="Tnp_ISXO2-like"/>
</dbReference>
<evidence type="ECO:0000313" key="3">
    <source>
        <dbReference type="EnsemblMetazoa" id="HelroP160116"/>
    </source>
</evidence>
<dbReference type="Proteomes" id="UP000015101">
    <property type="component" value="Unassembled WGS sequence"/>
</dbReference>
<evidence type="ECO:0000313" key="2">
    <source>
        <dbReference type="EMBL" id="ESO06009.1"/>
    </source>
</evidence>
<reference evidence="2 4" key="2">
    <citation type="journal article" date="2013" name="Nature">
        <title>Insights into bilaterian evolution from three spiralian genomes.</title>
        <authorList>
            <person name="Simakov O."/>
            <person name="Marletaz F."/>
            <person name="Cho S.J."/>
            <person name="Edsinger-Gonzales E."/>
            <person name="Havlak P."/>
            <person name="Hellsten U."/>
            <person name="Kuo D.H."/>
            <person name="Larsson T."/>
            <person name="Lv J."/>
            <person name="Arendt D."/>
            <person name="Savage R."/>
            <person name="Osoegawa K."/>
            <person name="de Jong P."/>
            <person name="Grimwood J."/>
            <person name="Chapman J.A."/>
            <person name="Shapiro H."/>
            <person name="Aerts A."/>
            <person name="Otillar R.P."/>
            <person name="Terry A.Y."/>
            <person name="Boore J.L."/>
            <person name="Grigoriev I.V."/>
            <person name="Lindberg D.R."/>
            <person name="Seaver E.C."/>
            <person name="Weisblat D.A."/>
            <person name="Putnam N.H."/>
            <person name="Rokhsar D.S."/>
        </authorList>
    </citation>
    <scope>NUCLEOTIDE SEQUENCE</scope>
</reference>
<dbReference type="EMBL" id="AMQM01000510">
    <property type="status" value="NOT_ANNOTATED_CDS"/>
    <property type="molecule type" value="Genomic_DNA"/>
</dbReference>
<dbReference type="CTD" id="20198588"/>
<dbReference type="PANTHER" id="PTHR47163:SF2">
    <property type="entry name" value="SI:DKEY-17M8.2"/>
    <property type="match status" value="1"/>
</dbReference>
<name>T1EPT8_HELRO</name>
<dbReference type="AlphaFoldDB" id="T1EPT8"/>
<protein>
    <recommendedName>
        <fullName evidence="1">ISXO2-like transposase domain-containing protein</fullName>
    </recommendedName>
</protein>
<dbReference type="KEGG" id="hro:HELRODRAFT_160116"/>
<dbReference type="RefSeq" id="XP_009015377.1">
    <property type="nucleotide sequence ID" value="XM_009017129.1"/>
</dbReference>
<dbReference type="PANTHER" id="PTHR47163">
    <property type="entry name" value="DDE_TNP_IS1595 DOMAIN-CONTAINING PROTEIN"/>
    <property type="match status" value="1"/>
</dbReference>
<reference evidence="4" key="1">
    <citation type="submission" date="2012-12" db="EMBL/GenBank/DDBJ databases">
        <authorList>
            <person name="Hellsten U."/>
            <person name="Grimwood J."/>
            <person name="Chapman J.A."/>
            <person name="Shapiro H."/>
            <person name="Aerts A."/>
            <person name="Otillar R.P."/>
            <person name="Terry A.Y."/>
            <person name="Boore J.L."/>
            <person name="Simakov O."/>
            <person name="Marletaz F."/>
            <person name="Cho S.-J."/>
            <person name="Edsinger-Gonzales E."/>
            <person name="Havlak P."/>
            <person name="Kuo D.-H."/>
            <person name="Larsson T."/>
            <person name="Lv J."/>
            <person name="Arendt D."/>
            <person name="Savage R."/>
            <person name="Osoegawa K."/>
            <person name="de Jong P."/>
            <person name="Lindberg D.R."/>
            <person name="Seaver E.C."/>
            <person name="Weisblat D.A."/>
            <person name="Putnam N.H."/>
            <person name="Grigoriev I.V."/>
            <person name="Rokhsar D.S."/>
        </authorList>
    </citation>
    <scope>NUCLEOTIDE SEQUENCE</scope>
</reference>
<accession>T1EPT8</accession>
<feature type="domain" description="ISXO2-like transposase" evidence="1">
    <location>
        <begin position="77"/>
        <end position="153"/>
    </location>
</feature>
<evidence type="ECO:0000313" key="4">
    <source>
        <dbReference type="Proteomes" id="UP000015101"/>
    </source>
</evidence>
<dbReference type="EnsemblMetazoa" id="HelroT160116">
    <property type="protein sequence ID" value="HelroP160116"/>
    <property type="gene ID" value="HelroG160116"/>
</dbReference>
<reference evidence="3" key="3">
    <citation type="submission" date="2015-06" db="UniProtKB">
        <authorList>
            <consortium name="EnsemblMetazoa"/>
        </authorList>
    </citation>
    <scope>IDENTIFICATION</scope>
</reference>
<gene>
    <name evidence="3" type="primary">20198588</name>
    <name evidence="2" type="ORF">HELRODRAFT_160116</name>
</gene>